<dbReference type="EMBL" id="BKCJ011711768">
    <property type="protein sequence ID" value="GFD47949.1"/>
    <property type="molecule type" value="Genomic_DNA"/>
</dbReference>
<gene>
    <name evidence="2" type="ORF">Tci_919918</name>
</gene>
<feature type="compositionally biased region" description="Basic and acidic residues" evidence="1">
    <location>
        <begin position="90"/>
        <end position="104"/>
    </location>
</feature>
<evidence type="ECO:0000313" key="2">
    <source>
        <dbReference type="EMBL" id="GFD47949.1"/>
    </source>
</evidence>
<feature type="non-terminal residue" evidence="2">
    <location>
        <position position="1"/>
    </location>
</feature>
<reference evidence="2" key="1">
    <citation type="journal article" date="2019" name="Sci. Rep.">
        <title>Draft genome of Tanacetum cinerariifolium, the natural source of mosquito coil.</title>
        <authorList>
            <person name="Yamashiro T."/>
            <person name="Shiraishi A."/>
            <person name="Satake H."/>
            <person name="Nakayama K."/>
        </authorList>
    </citation>
    <scope>NUCLEOTIDE SEQUENCE</scope>
</reference>
<protein>
    <submittedName>
        <fullName evidence="2">Uncharacterized protein</fullName>
    </submittedName>
</protein>
<organism evidence="2">
    <name type="scientific">Tanacetum cinerariifolium</name>
    <name type="common">Dalmatian daisy</name>
    <name type="synonym">Chrysanthemum cinerariifolium</name>
    <dbReference type="NCBI Taxonomy" id="118510"/>
    <lineage>
        <taxon>Eukaryota</taxon>
        <taxon>Viridiplantae</taxon>
        <taxon>Streptophyta</taxon>
        <taxon>Embryophyta</taxon>
        <taxon>Tracheophyta</taxon>
        <taxon>Spermatophyta</taxon>
        <taxon>Magnoliopsida</taxon>
        <taxon>eudicotyledons</taxon>
        <taxon>Gunneridae</taxon>
        <taxon>Pentapetalae</taxon>
        <taxon>asterids</taxon>
        <taxon>campanulids</taxon>
        <taxon>Asterales</taxon>
        <taxon>Asteraceae</taxon>
        <taxon>Asteroideae</taxon>
        <taxon>Anthemideae</taxon>
        <taxon>Anthemidinae</taxon>
        <taxon>Tanacetum</taxon>
    </lineage>
</organism>
<sequence>YTLTKTMNYQLVTAGNQSYPSAGVQEQFDVKKAGEENVQQYVLFPLWSSGSKIPQNTDDDAAFEVKEPDFEGRKPEYEVHVSPSSSAQIKKHDDKAKTEAKGKNPVELST</sequence>
<comment type="caution">
    <text evidence="2">The sequence shown here is derived from an EMBL/GenBank/DDBJ whole genome shotgun (WGS) entry which is preliminary data.</text>
</comment>
<feature type="region of interest" description="Disordered" evidence="1">
    <location>
        <begin position="69"/>
        <end position="110"/>
    </location>
</feature>
<proteinExistence type="predicted"/>
<evidence type="ECO:0000256" key="1">
    <source>
        <dbReference type="SAM" id="MobiDB-lite"/>
    </source>
</evidence>
<feature type="compositionally biased region" description="Basic and acidic residues" evidence="1">
    <location>
        <begin position="69"/>
        <end position="79"/>
    </location>
</feature>
<dbReference type="AlphaFoldDB" id="A0A699WM91"/>
<accession>A0A699WM91</accession>
<name>A0A699WM91_TANCI</name>